<keyword evidence="1" id="KW-0812">Transmembrane</keyword>
<keyword evidence="1" id="KW-1133">Transmembrane helix</keyword>
<evidence type="ECO:0000256" key="1">
    <source>
        <dbReference type="SAM" id="Phobius"/>
    </source>
</evidence>
<sequence length="134" mass="14275">MLPYVASSGIAASVTVLALMLNLLGLSRRSDADLSKIFYRRVQWIGRQASAMFVGSLLLLLTLAFPAIESDAFDGASNFVVAQFYVTSALTAVLSGLAVSMVLMLQSTLSDLVAVLGMKVKDHYLLAPSSDQEA</sequence>
<evidence type="ECO:0000313" key="3">
    <source>
        <dbReference type="Proteomes" id="UP000237968"/>
    </source>
</evidence>
<accession>A0A2S9YAN9</accession>
<proteinExistence type="predicted"/>
<reference evidence="2 3" key="1">
    <citation type="submission" date="2018-03" db="EMBL/GenBank/DDBJ databases">
        <title>Draft Genome Sequences of the Obligatory Marine Myxobacteria Enhygromyxa salina SWB005.</title>
        <authorList>
            <person name="Poehlein A."/>
            <person name="Moghaddam J.A."/>
            <person name="Harms H."/>
            <person name="Alanjari M."/>
            <person name="Koenig G.M."/>
            <person name="Daniel R."/>
            <person name="Schaeberle T.F."/>
        </authorList>
    </citation>
    <scope>NUCLEOTIDE SEQUENCE [LARGE SCALE GENOMIC DNA]</scope>
    <source>
        <strain evidence="2 3">SWB005</strain>
    </source>
</reference>
<protein>
    <submittedName>
        <fullName evidence="2">Uncharacterized protein</fullName>
    </submittedName>
</protein>
<dbReference type="OrthoDB" id="7629491at2"/>
<name>A0A2S9YAN9_9BACT</name>
<gene>
    <name evidence="2" type="ORF">ENSA5_26360</name>
</gene>
<feature type="transmembrane region" description="Helical" evidence="1">
    <location>
        <begin position="80"/>
        <end position="105"/>
    </location>
</feature>
<feature type="transmembrane region" description="Helical" evidence="1">
    <location>
        <begin position="48"/>
        <end position="68"/>
    </location>
</feature>
<dbReference type="AlphaFoldDB" id="A0A2S9YAN9"/>
<keyword evidence="1" id="KW-0472">Membrane</keyword>
<keyword evidence="3" id="KW-1185">Reference proteome</keyword>
<dbReference type="RefSeq" id="WP_106392029.1">
    <property type="nucleotide sequence ID" value="NZ_PVNK01000127.1"/>
</dbReference>
<comment type="caution">
    <text evidence="2">The sequence shown here is derived from an EMBL/GenBank/DDBJ whole genome shotgun (WGS) entry which is preliminary data.</text>
</comment>
<dbReference type="EMBL" id="PVNK01000127">
    <property type="protein sequence ID" value="PRQ02177.1"/>
    <property type="molecule type" value="Genomic_DNA"/>
</dbReference>
<dbReference type="Proteomes" id="UP000237968">
    <property type="component" value="Unassembled WGS sequence"/>
</dbReference>
<organism evidence="2 3">
    <name type="scientific">Enhygromyxa salina</name>
    <dbReference type="NCBI Taxonomy" id="215803"/>
    <lineage>
        <taxon>Bacteria</taxon>
        <taxon>Pseudomonadati</taxon>
        <taxon>Myxococcota</taxon>
        <taxon>Polyangia</taxon>
        <taxon>Nannocystales</taxon>
        <taxon>Nannocystaceae</taxon>
        <taxon>Enhygromyxa</taxon>
    </lineage>
</organism>
<feature type="transmembrane region" description="Helical" evidence="1">
    <location>
        <begin position="6"/>
        <end position="27"/>
    </location>
</feature>
<evidence type="ECO:0000313" key="2">
    <source>
        <dbReference type="EMBL" id="PRQ02177.1"/>
    </source>
</evidence>